<name>A0A067BY56_SAPPC</name>
<sequence>MCTKCYLRITYAIQDAPATSATMHKTTMTNYVDDFCLTCKTTDDPNQIASTAATTPVDVPSWQFNDAAPSTHSSFSKTNRPSETSYFGMNLNHTTVRRSSTVVKDERDFRLSKEEQPPLVLLTPSQMSALEAETPTKEAPDVFEEMRKSIAIQESLLSAMRASWHGSTDAENYMPRRMSRMERERMSEERFAKDCDRFEEL</sequence>
<reference evidence="1 2" key="1">
    <citation type="journal article" date="2013" name="PLoS Genet.">
        <title>Distinctive expansion of potential virulence genes in the genome of the oomycete fish pathogen Saprolegnia parasitica.</title>
        <authorList>
            <person name="Jiang R.H."/>
            <person name="de Bruijn I."/>
            <person name="Haas B.J."/>
            <person name="Belmonte R."/>
            <person name="Lobach L."/>
            <person name="Christie J."/>
            <person name="van den Ackerveken G."/>
            <person name="Bottin A."/>
            <person name="Bulone V."/>
            <person name="Diaz-Moreno S.M."/>
            <person name="Dumas B."/>
            <person name="Fan L."/>
            <person name="Gaulin E."/>
            <person name="Govers F."/>
            <person name="Grenville-Briggs L.J."/>
            <person name="Horner N.R."/>
            <person name="Levin J.Z."/>
            <person name="Mammella M."/>
            <person name="Meijer H.J."/>
            <person name="Morris P."/>
            <person name="Nusbaum C."/>
            <person name="Oome S."/>
            <person name="Phillips A.J."/>
            <person name="van Rooyen D."/>
            <person name="Rzeszutek E."/>
            <person name="Saraiva M."/>
            <person name="Secombes C.J."/>
            <person name="Seidl M.F."/>
            <person name="Snel B."/>
            <person name="Stassen J.H."/>
            <person name="Sykes S."/>
            <person name="Tripathy S."/>
            <person name="van den Berg H."/>
            <person name="Vega-Arreguin J.C."/>
            <person name="Wawra S."/>
            <person name="Young S.K."/>
            <person name="Zeng Q."/>
            <person name="Dieguez-Uribeondo J."/>
            <person name="Russ C."/>
            <person name="Tyler B.M."/>
            <person name="van West P."/>
        </authorList>
    </citation>
    <scope>NUCLEOTIDE SEQUENCE [LARGE SCALE GENOMIC DNA]</scope>
    <source>
        <strain evidence="1 2">CBS 223.65</strain>
    </source>
</reference>
<keyword evidence="2" id="KW-1185">Reference proteome</keyword>
<dbReference type="EMBL" id="KK583253">
    <property type="protein sequence ID" value="KDO23479.1"/>
    <property type="molecule type" value="Genomic_DNA"/>
</dbReference>
<dbReference type="KEGG" id="spar:SPRG_11402"/>
<dbReference type="VEuPathDB" id="FungiDB:SPRG_11402"/>
<accession>A0A067BY56</accession>
<proteinExistence type="predicted"/>
<dbReference type="Proteomes" id="UP000030745">
    <property type="component" value="Unassembled WGS sequence"/>
</dbReference>
<evidence type="ECO:0000313" key="1">
    <source>
        <dbReference type="EMBL" id="KDO23479.1"/>
    </source>
</evidence>
<organism evidence="1 2">
    <name type="scientific">Saprolegnia parasitica (strain CBS 223.65)</name>
    <dbReference type="NCBI Taxonomy" id="695850"/>
    <lineage>
        <taxon>Eukaryota</taxon>
        <taxon>Sar</taxon>
        <taxon>Stramenopiles</taxon>
        <taxon>Oomycota</taxon>
        <taxon>Saprolegniomycetes</taxon>
        <taxon>Saprolegniales</taxon>
        <taxon>Saprolegniaceae</taxon>
        <taxon>Saprolegnia</taxon>
    </lineage>
</organism>
<dbReference type="RefSeq" id="XP_012205794.1">
    <property type="nucleotide sequence ID" value="XM_012350404.1"/>
</dbReference>
<evidence type="ECO:0000313" key="2">
    <source>
        <dbReference type="Proteomes" id="UP000030745"/>
    </source>
</evidence>
<dbReference type="GeneID" id="24133439"/>
<protein>
    <submittedName>
        <fullName evidence="1">Uncharacterized protein</fullName>
    </submittedName>
</protein>
<dbReference type="AlphaFoldDB" id="A0A067BY56"/>
<gene>
    <name evidence="1" type="ORF">SPRG_11402</name>
</gene>